<evidence type="ECO:0000256" key="4">
    <source>
        <dbReference type="ARBA" id="ARBA00022825"/>
    </source>
</evidence>
<evidence type="ECO:0000256" key="1">
    <source>
        <dbReference type="ARBA" id="ARBA00007664"/>
    </source>
</evidence>
<dbReference type="InterPro" id="IPR009003">
    <property type="entry name" value="Peptidase_S1_PA"/>
</dbReference>
<dbReference type="EMBL" id="GEDC01022259">
    <property type="protein sequence ID" value="JAS15039.1"/>
    <property type="molecule type" value="Transcribed_RNA"/>
</dbReference>
<dbReference type="GO" id="GO:0004252">
    <property type="term" value="F:serine-type endopeptidase activity"/>
    <property type="evidence" value="ECO:0007669"/>
    <property type="project" value="InterPro"/>
</dbReference>
<accession>A0A1B6CNI4</accession>
<feature type="domain" description="Peptidase S1" evidence="6">
    <location>
        <begin position="6"/>
        <end position="241"/>
    </location>
</feature>
<evidence type="ECO:0000313" key="7">
    <source>
        <dbReference type="EMBL" id="JAS15039.1"/>
    </source>
</evidence>
<dbReference type="GO" id="GO:0006508">
    <property type="term" value="P:proteolysis"/>
    <property type="evidence" value="ECO:0007669"/>
    <property type="project" value="UniProtKB-KW"/>
</dbReference>
<dbReference type="InterPro" id="IPR050430">
    <property type="entry name" value="Peptidase_S1"/>
</dbReference>
<protein>
    <recommendedName>
        <fullName evidence="6">Peptidase S1 domain-containing protein</fullName>
    </recommendedName>
</protein>
<dbReference type="SMART" id="SM00020">
    <property type="entry name" value="Tryp_SPc"/>
    <property type="match status" value="1"/>
</dbReference>
<name>A0A1B6CNI4_9HEMI</name>
<dbReference type="PROSITE" id="PS00135">
    <property type="entry name" value="TRYPSIN_SER"/>
    <property type="match status" value="1"/>
</dbReference>
<dbReference type="PANTHER" id="PTHR24276:SF98">
    <property type="entry name" value="FI18310P1-RELATED"/>
    <property type="match status" value="1"/>
</dbReference>
<evidence type="ECO:0000256" key="5">
    <source>
        <dbReference type="ARBA" id="ARBA00023157"/>
    </source>
</evidence>
<dbReference type="InterPro" id="IPR033116">
    <property type="entry name" value="TRYPSIN_SER"/>
</dbReference>
<dbReference type="SUPFAM" id="SSF50494">
    <property type="entry name" value="Trypsin-like serine proteases"/>
    <property type="match status" value="1"/>
</dbReference>
<evidence type="ECO:0000256" key="2">
    <source>
        <dbReference type="ARBA" id="ARBA00022670"/>
    </source>
</evidence>
<comment type="similarity">
    <text evidence="1">Belongs to the peptidase S1 family.</text>
</comment>
<dbReference type="InterPro" id="IPR001254">
    <property type="entry name" value="Trypsin_dom"/>
</dbReference>
<reference evidence="7" key="1">
    <citation type="submission" date="2015-12" db="EMBL/GenBank/DDBJ databases">
        <title>De novo transcriptome assembly of four potential Pierce s Disease insect vectors from Arizona vineyards.</title>
        <authorList>
            <person name="Tassone E.E."/>
        </authorList>
    </citation>
    <scope>NUCLEOTIDE SEQUENCE</scope>
</reference>
<keyword evidence="4" id="KW-0720">Serine protease</keyword>
<dbReference type="PRINTS" id="PR00722">
    <property type="entry name" value="CHYMOTRYPSIN"/>
</dbReference>
<proteinExistence type="inferred from homology"/>
<dbReference type="Gene3D" id="2.40.10.10">
    <property type="entry name" value="Trypsin-like serine proteases"/>
    <property type="match status" value="1"/>
</dbReference>
<feature type="non-terminal residue" evidence="7">
    <location>
        <position position="1"/>
    </location>
</feature>
<sequence>YFQIKMYSGIALNVSDNLNFVVFFLTFHPVGNMYMRKVCTASVIREDMLLLAAHCVVQPEDHVIGVPSWVQIGHKTTERTKFVPVHSLEISVHPKYVYKMKYDIAVVKVPLGVLSGRTMARLPRAPLLLYQNIDCVMVGFGWKTPDDGMEYLQATKVIVNEVMFRNCTLKILYQMLGISILCTKMSGAGPCPGDSGGPLVCGGSLYGVLSRGLVGEICNGEGLVIYEDVMENMGWIKKQLSSELMQKDSSQVMTSHFFITMCIVFITINI</sequence>
<dbReference type="InterPro" id="IPR043504">
    <property type="entry name" value="Peptidase_S1_PA_chymotrypsin"/>
</dbReference>
<organism evidence="7">
    <name type="scientific">Clastoptera arizonana</name>
    <name type="common">Arizona spittle bug</name>
    <dbReference type="NCBI Taxonomy" id="38151"/>
    <lineage>
        <taxon>Eukaryota</taxon>
        <taxon>Metazoa</taxon>
        <taxon>Ecdysozoa</taxon>
        <taxon>Arthropoda</taxon>
        <taxon>Hexapoda</taxon>
        <taxon>Insecta</taxon>
        <taxon>Pterygota</taxon>
        <taxon>Neoptera</taxon>
        <taxon>Paraneoptera</taxon>
        <taxon>Hemiptera</taxon>
        <taxon>Auchenorrhyncha</taxon>
        <taxon>Cercopoidea</taxon>
        <taxon>Clastopteridae</taxon>
        <taxon>Clastoptera</taxon>
    </lineage>
</organism>
<gene>
    <name evidence="7" type="ORF">g.45818</name>
</gene>
<dbReference type="PANTHER" id="PTHR24276">
    <property type="entry name" value="POLYSERASE-RELATED"/>
    <property type="match status" value="1"/>
</dbReference>
<keyword evidence="2" id="KW-0645">Protease</keyword>
<dbReference type="AlphaFoldDB" id="A0A1B6CNI4"/>
<evidence type="ECO:0000256" key="3">
    <source>
        <dbReference type="ARBA" id="ARBA00022801"/>
    </source>
</evidence>
<dbReference type="InterPro" id="IPR001314">
    <property type="entry name" value="Peptidase_S1A"/>
</dbReference>
<evidence type="ECO:0000259" key="6">
    <source>
        <dbReference type="PROSITE" id="PS50240"/>
    </source>
</evidence>
<keyword evidence="3" id="KW-0378">Hydrolase</keyword>
<dbReference type="PROSITE" id="PS50240">
    <property type="entry name" value="TRYPSIN_DOM"/>
    <property type="match status" value="1"/>
</dbReference>
<keyword evidence="5" id="KW-1015">Disulfide bond</keyword>
<dbReference type="Pfam" id="PF00089">
    <property type="entry name" value="Trypsin"/>
    <property type="match status" value="1"/>
</dbReference>